<dbReference type="InterPro" id="IPR026700">
    <property type="entry name" value="CCDC142"/>
</dbReference>
<dbReference type="AlphaFoldDB" id="A0A6G1PTB0"/>
<dbReference type="Proteomes" id="UP000503349">
    <property type="component" value="Chromosome 9"/>
</dbReference>
<name>A0A6G1PTB0_CHAAH</name>
<reference evidence="3" key="2">
    <citation type="submission" date="2019-02" db="EMBL/GenBank/DDBJ databases">
        <title>Opniocepnalus argus Var Kimnra genome.</title>
        <authorList>
            <person name="Zhou C."/>
            <person name="Xiao S."/>
        </authorList>
    </citation>
    <scope>NUCLEOTIDE SEQUENCE [LARGE SCALE GENOMIC DNA]</scope>
</reference>
<accession>A0A6G1PTB0</accession>
<evidence type="ECO:0000259" key="1">
    <source>
        <dbReference type="Pfam" id="PF14923"/>
    </source>
</evidence>
<organism evidence="2 3">
    <name type="scientific">Channa argus</name>
    <name type="common">Northern snakehead</name>
    <name type="synonym">Ophicephalus argus</name>
    <dbReference type="NCBI Taxonomy" id="215402"/>
    <lineage>
        <taxon>Eukaryota</taxon>
        <taxon>Metazoa</taxon>
        <taxon>Chordata</taxon>
        <taxon>Craniata</taxon>
        <taxon>Vertebrata</taxon>
        <taxon>Euteleostomi</taxon>
        <taxon>Actinopterygii</taxon>
        <taxon>Neopterygii</taxon>
        <taxon>Teleostei</taxon>
        <taxon>Neoteleostei</taxon>
        <taxon>Acanthomorphata</taxon>
        <taxon>Anabantaria</taxon>
        <taxon>Anabantiformes</taxon>
        <taxon>Channoidei</taxon>
        <taxon>Channidae</taxon>
        <taxon>Channa</taxon>
    </lineage>
</organism>
<keyword evidence="3" id="KW-1185">Reference proteome</keyword>
<evidence type="ECO:0000313" key="2">
    <source>
        <dbReference type="EMBL" id="KAF3693540.1"/>
    </source>
</evidence>
<evidence type="ECO:0000313" key="3">
    <source>
        <dbReference type="Proteomes" id="UP000503349"/>
    </source>
</evidence>
<reference evidence="2 3" key="1">
    <citation type="submission" date="2019-02" db="EMBL/GenBank/DDBJ databases">
        <title>Opniocepnalus argus genome.</title>
        <authorList>
            <person name="Zhou C."/>
            <person name="Xiao S."/>
        </authorList>
    </citation>
    <scope>NUCLEOTIDE SEQUENCE [LARGE SCALE GENOMIC DNA]</scope>
    <source>
        <strain evidence="2">OARG1902GOOAL</strain>
        <tissue evidence="2">Muscle</tissue>
    </source>
</reference>
<protein>
    <submittedName>
        <fullName evidence="2">Coiled-coil domain-containing protein 142</fullName>
    </submittedName>
</protein>
<dbReference type="Pfam" id="PF14923">
    <property type="entry name" value="CCDC142"/>
    <property type="match status" value="1"/>
</dbReference>
<feature type="domain" description="Coiled-coil protein 142 C-terminal" evidence="1">
    <location>
        <begin position="429"/>
        <end position="806"/>
    </location>
</feature>
<proteinExistence type="predicted"/>
<dbReference type="InterPro" id="IPR055350">
    <property type="entry name" value="CCDC142_C"/>
</dbReference>
<dbReference type="EMBL" id="CM015720">
    <property type="protein sequence ID" value="KAF3693540.1"/>
    <property type="molecule type" value="Genomic_DNA"/>
</dbReference>
<gene>
    <name evidence="2" type="ORF">EXN66_Car009216</name>
</gene>
<sequence>MSGKEHHNPENLKDARGEFGLTAASWSQRSISRSLQRAESLLRSTFNPGLNWLFHGHNQDEDLEEENFVVAPNLVSRSSARLQRLQQALLTVAPQWQQVGGTQVCVKGLPSEDGVLLLPCSSFLQGHYRALWRLMQQRSLLLFIHEYLRRARVAAAFISRLSHLLEDQQKRSHHYKNLSSWSSPLVGLGSLSHELRVHLNHWSCLVSKVQSDSYLQPALVPQTQLLVEIKNTLDSLGLQAMVLMEHYVYVALSAVAQTDLNSVPREVLEDIVAGTDLYNQAVEEQKAQCIATQLRTSVLQQAHYKMMGSRLPNYKGPHPASFSIKELTMILAVNNAERAAKQLHGACEQSYQMCHLHDNLETNASSDNSISLETLKLTSEWTWENSALQRDGDPEKAETDCARSPHTVQWLDLGQSLVFDDLFGQYLTLLWTLCGKALWLQLHAPQRGDSANSINLQDNHRVFQILHQISQASKADLVSKECRIMLEDFSLCLLVTTSHAQWDYEMCRSLGSALKDKCLKDAKQGSHAVMSSPKQDGSVMMSTTMEHFLRLSPPLLSSLRCSHSNTQRSSGPCSLFRSRLTLQRQTLGLELATVQLGTVWVMSKAYQFLSSWSLNRFLLITQGDLKVLKESLEVMMHHTKSLMTSADRDQHSTSYEHNKLQMRQQLGALDRAVCELQAFSSLVLKTFSSGCKRMSGEIFEQTMPPAIHWRPRHRAGFPISPSEYASLAAQNVIGQVLEGVALLSDDARVQALSITTTAFMEAWMEHILKQKIKFSVQGALQLKQDFDSIREMIQSDKYGPANSSRASLETAVGSSITNLRSVAGEDLTQDDPSPITTNLSSVDGEHYLAPSVALGAAQQEWLNLRINSSSRRWRLPGLQCLSKSEP</sequence>
<dbReference type="PANTHER" id="PTHR21436:SF2">
    <property type="entry name" value="COILED-COIL DOMAIN-CONTAINING PROTEIN 142"/>
    <property type="match status" value="1"/>
</dbReference>
<dbReference type="PANTHER" id="PTHR21436">
    <property type="entry name" value="COILED-COIL DOMAIN-CONTAINING PROTEIN 142"/>
    <property type="match status" value="1"/>
</dbReference>